<evidence type="ECO:0000313" key="1">
    <source>
        <dbReference type="EMBL" id="KAK3266952.1"/>
    </source>
</evidence>
<protein>
    <submittedName>
        <fullName evidence="1">Uncharacterized protein</fullName>
    </submittedName>
</protein>
<reference evidence="1 2" key="1">
    <citation type="journal article" date="2015" name="Genome Biol. Evol.">
        <title>Comparative Genomics of a Bacterivorous Green Alga Reveals Evolutionary Causalities and Consequences of Phago-Mixotrophic Mode of Nutrition.</title>
        <authorList>
            <person name="Burns J.A."/>
            <person name="Paasch A."/>
            <person name="Narechania A."/>
            <person name="Kim E."/>
        </authorList>
    </citation>
    <scope>NUCLEOTIDE SEQUENCE [LARGE SCALE GENOMIC DNA]</scope>
    <source>
        <strain evidence="1 2">PLY_AMNH</strain>
    </source>
</reference>
<accession>A0AAE0FWB6</accession>
<keyword evidence="2" id="KW-1185">Reference proteome</keyword>
<gene>
    <name evidence="1" type="ORF">CYMTET_24461</name>
</gene>
<dbReference type="Proteomes" id="UP001190700">
    <property type="component" value="Unassembled WGS sequence"/>
</dbReference>
<dbReference type="EMBL" id="LGRX02012715">
    <property type="protein sequence ID" value="KAK3266952.1"/>
    <property type="molecule type" value="Genomic_DNA"/>
</dbReference>
<organism evidence="1 2">
    <name type="scientific">Cymbomonas tetramitiformis</name>
    <dbReference type="NCBI Taxonomy" id="36881"/>
    <lineage>
        <taxon>Eukaryota</taxon>
        <taxon>Viridiplantae</taxon>
        <taxon>Chlorophyta</taxon>
        <taxon>Pyramimonadophyceae</taxon>
        <taxon>Pyramimonadales</taxon>
        <taxon>Pyramimonadaceae</taxon>
        <taxon>Cymbomonas</taxon>
    </lineage>
</organism>
<evidence type="ECO:0000313" key="2">
    <source>
        <dbReference type="Proteomes" id="UP001190700"/>
    </source>
</evidence>
<dbReference type="AlphaFoldDB" id="A0AAE0FWB6"/>
<name>A0AAE0FWB6_9CHLO</name>
<proteinExistence type="predicted"/>
<sequence>MQGDTLETATQTAKDLKVALGDTYFPGKTSIVPVSHPPTLAIEKQVYNDLFKGNMFWPTLALYHAKAHRDELILNVDADELLMLKNNVNASVRGPVYETLLQEIQSYGFENFSSLCFVYMCPIITVSDFPSHLPRKHVHLWERFPLEETGRMLPEDKKDRRFTMTHHRPSMGDRVCNELNPMLNFSGFYKKSVSVVQNVWSLDIHEPGSCNVRMANPGKEPQHGRDGKFYAATSYLATNLEELHGGKKESEKYTSLWLPRQSGAFIAHYAWLWDYHNGARYVYGDMEYKLATLNEVWLPRTRRWLRQANSTKPDPEWKF</sequence>
<comment type="caution">
    <text evidence="1">The sequence shown here is derived from an EMBL/GenBank/DDBJ whole genome shotgun (WGS) entry which is preliminary data.</text>
</comment>